<dbReference type="RefSeq" id="WP_041895915.1">
    <property type="nucleotide sequence ID" value="NZ_CP010086.2"/>
</dbReference>
<dbReference type="SMART" id="SM00382">
    <property type="entry name" value="AAA"/>
    <property type="match status" value="1"/>
</dbReference>
<evidence type="ECO:0000313" key="7">
    <source>
        <dbReference type="Proteomes" id="UP000031866"/>
    </source>
</evidence>
<evidence type="ECO:0000256" key="4">
    <source>
        <dbReference type="ARBA" id="ARBA00022840"/>
    </source>
</evidence>
<dbReference type="PROSITE" id="PS50893">
    <property type="entry name" value="ABC_TRANSPORTER_2"/>
    <property type="match status" value="1"/>
</dbReference>
<dbReference type="InterPro" id="IPR003439">
    <property type="entry name" value="ABC_transporter-like_ATP-bd"/>
</dbReference>
<feature type="domain" description="ABC transporter" evidence="5">
    <location>
        <begin position="2"/>
        <end position="227"/>
    </location>
</feature>
<dbReference type="CDD" id="cd03230">
    <property type="entry name" value="ABC_DR_subfamily_A"/>
    <property type="match status" value="1"/>
</dbReference>
<dbReference type="Proteomes" id="UP000031866">
    <property type="component" value="Chromosome"/>
</dbReference>
<gene>
    <name evidence="6" type="ORF">LF65_02046</name>
</gene>
<sequence length="298" mass="34595">MIEVNNLSFEIDGRQILENINIRIDKNKIFGIIGPNGVGKTTLLRCLTGIYKGTSGNVFYDGQEVYENIGVKNKIGYVADENIMQTNFKVSEILKYYKYSYKNFDEKKFNELNKIFKVQTNKYIFQLSKGMKMRLSIMLAFSIHAKYLILDEPTSGLDAILKNKLLKIFADEVFENDTTIIISSHHLNELERICDDVAILDKGVVTYENSVENMKNKIKKIQVAFDEPVYEEDLKLKGIFKISRVGRVFTIITDEYDGEFIKSLEKFKPLFIEEIDLSLEDIFIYKVDKEDNDEKIFK</sequence>
<keyword evidence="4" id="KW-0067">ATP-binding</keyword>
<evidence type="ECO:0000256" key="3">
    <source>
        <dbReference type="ARBA" id="ARBA00022741"/>
    </source>
</evidence>
<dbReference type="Gene3D" id="3.40.50.300">
    <property type="entry name" value="P-loop containing nucleotide triphosphate hydrolases"/>
    <property type="match status" value="1"/>
</dbReference>
<evidence type="ECO:0000313" key="6">
    <source>
        <dbReference type="EMBL" id="AJG98644.2"/>
    </source>
</evidence>
<dbReference type="EMBL" id="CP010086">
    <property type="protein sequence ID" value="AJG98644.2"/>
    <property type="molecule type" value="Genomic_DNA"/>
</dbReference>
<evidence type="ECO:0000256" key="1">
    <source>
        <dbReference type="ARBA" id="ARBA00005417"/>
    </source>
</evidence>
<dbReference type="PANTHER" id="PTHR42711:SF5">
    <property type="entry name" value="ABC TRANSPORTER ATP-BINDING PROTEIN NATA"/>
    <property type="match status" value="1"/>
</dbReference>
<dbReference type="AlphaFoldDB" id="A0A0B5Q8T6"/>
<dbReference type="OrthoDB" id="9804819at2"/>
<evidence type="ECO:0000256" key="2">
    <source>
        <dbReference type="ARBA" id="ARBA00022448"/>
    </source>
</evidence>
<organism evidence="6 7">
    <name type="scientific">Clostridium beijerinckii</name>
    <name type="common">Clostridium MP</name>
    <dbReference type="NCBI Taxonomy" id="1520"/>
    <lineage>
        <taxon>Bacteria</taxon>
        <taxon>Bacillati</taxon>
        <taxon>Bacillota</taxon>
        <taxon>Clostridia</taxon>
        <taxon>Eubacteriales</taxon>
        <taxon>Clostridiaceae</taxon>
        <taxon>Clostridium</taxon>
    </lineage>
</organism>
<dbReference type="KEGG" id="cbei:LF65_02046"/>
<name>A0A0B5Q8T6_CLOBE</name>
<dbReference type="InterPro" id="IPR003593">
    <property type="entry name" value="AAA+_ATPase"/>
</dbReference>
<keyword evidence="2" id="KW-0813">Transport</keyword>
<dbReference type="SUPFAM" id="SSF52540">
    <property type="entry name" value="P-loop containing nucleoside triphosphate hydrolases"/>
    <property type="match status" value="1"/>
</dbReference>
<protein>
    <submittedName>
        <fullName evidence="6">ABC transporter</fullName>
    </submittedName>
</protein>
<reference evidence="7" key="1">
    <citation type="submission" date="2014-12" db="EMBL/GenBank/DDBJ databases">
        <title>Genome sequence of Clostridium beijerinckii strain 59B.</title>
        <authorList>
            <person name="Little G.T."/>
            <person name="Minton N.P."/>
        </authorList>
    </citation>
    <scope>NUCLEOTIDE SEQUENCE [LARGE SCALE GENOMIC DNA]</scope>
    <source>
        <strain evidence="7">59B</strain>
    </source>
</reference>
<dbReference type="InterPro" id="IPR027417">
    <property type="entry name" value="P-loop_NTPase"/>
</dbReference>
<dbReference type="Pfam" id="PF00005">
    <property type="entry name" value="ABC_tran"/>
    <property type="match status" value="1"/>
</dbReference>
<proteinExistence type="inferred from homology"/>
<keyword evidence="3" id="KW-0547">Nucleotide-binding</keyword>
<accession>A0A0B5Q8T6</accession>
<comment type="similarity">
    <text evidence="1">Belongs to the ABC transporter superfamily.</text>
</comment>
<dbReference type="GO" id="GO:0016887">
    <property type="term" value="F:ATP hydrolysis activity"/>
    <property type="evidence" value="ECO:0007669"/>
    <property type="project" value="InterPro"/>
</dbReference>
<dbReference type="GO" id="GO:0005524">
    <property type="term" value="F:ATP binding"/>
    <property type="evidence" value="ECO:0007669"/>
    <property type="project" value="UniProtKB-KW"/>
</dbReference>
<dbReference type="PANTHER" id="PTHR42711">
    <property type="entry name" value="ABC TRANSPORTER ATP-BINDING PROTEIN"/>
    <property type="match status" value="1"/>
</dbReference>
<evidence type="ECO:0000259" key="5">
    <source>
        <dbReference type="PROSITE" id="PS50893"/>
    </source>
</evidence>
<dbReference type="STRING" id="1520.LF65_02046"/>
<dbReference type="InterPro" id="IPR050763">
    <property type="entry name" value="ABC_transporter_ATP-binding"/>
</dbReference>